<evidence type="ECO:0000256" key="1">
    <source>
        <dbReference type="SAM" id="MobiDB-lite"/>
    </source>
</evidence>
<accession>A0A4C1ZJN2</accession>
<evidence type="ECO:0000313" key="3">
    <source>
        <dbReference type="Proteomes" id="UP000299102"/>
    </source>
</evidence>
<dbReference type="EMBL" id="BGZK01001903">
    <property type="protein sequence ID" value="GBP88070.1"/>
    <property type="molecule type" value="Genomic_DNA"/>
</dbReference>
<dbReference type="Proteomes" id="UP000299102">
    <property type="component" value="Unassembled WGS sequence"/>
</dbReference>
<dbReference type="AlphaFoldDB" id="A0A4C1ZJN2"/>
<sequence length="104" mass="12196">MDTSNLGKYQISSAKLEARRREKLAHSPPAYNSKKRPKRFNVTIQRQVFYTIVKASHPIPLEPADVDNSDRRFSYWTFNAKHVSLLDFRNVFGYLWLTVACDLY</sequence>
<evidence type="ECO:0000313" key="2">
    <source>
        <dbReference type="EMBL" id="GBP88070.1"/>
    </source>
</evidence>
<reference evidence="2 3" key="1">
    <citation type="journal article" date="2019" name="Commun. Biol.">
        <title>The bagworm genome reveals a unique fibroin gene that provides high tensile strength.</title>
        <authorList>
            <person name="Kono N."/>
            <person name="Nakamura H."/>
            <person name="Ohtoshi R."/>
            <person name="Tomita M."/>
            <person name="Numata K."/>
            <person name="Arakawa K."/>
        </authorList>
    </citation>
    <scope>NUCLEOTIDE SEQUENCE [LARGE SCALE GENOMIC DNA]</scope>
</reference>
<name>A0A4C1ZJN2_EUMVA</name>
<protein>
    <submittedName>
        <fullName evidence="2">Uncharacterized protein</fullName>
    </submittedName>
</protein>
<organism evidence="2 3">
    <name type="scientific">Eumeta variegata</name>
    <name type="common">Bagworm moth</name>
    <name type="synonym">Eumeta japonica</name>
    <dbReference type="NCBI Taxonomy" id="151549"/>
    <lineage>
        <taxon>Eukaryota</taxon>
        <taxon>Metazoa</taxon>
        <taxon>Ecdysozoa</taxon>
        <taxon>Arthropoda</taxon>
        <taxon>Hexapoda</taxon>
        <taxon>Insecta</taxon>
        <taxon>Pterygota</taxon>
        <taxon>Neoptera</taxon>
        <taxon>Endopterygota</taxon>
        <taxon>Lepidoptera</taxon>
        <taxon>Glossata</taxon>
        <taxon>Ditrysia</taxon>
        <taxon>Tineoidea</taxon>
        <taxon>Psychidae</taxon>
        <taxon>Oiketicinae</taxon>
        <taxon>Eumeta</taxon>
    </lineage>
</organism>
<gene>
    <name evidence="2" type="ORF">EVAR_64874_1</name>
</gene>
<feature type="region of interest" description="Disordered" evidence="1">
    <location>
        <begin position="17"/>
        <end position="36"/>
    </location>
</feature>
<keyword evidence="3" id="KW-1185">Reference proteome</keyword>
<proteinExistence type="predicted"/>
<comment type="caution">
    <text evidence="2">The sequence shown here is derived from an EMBL/GenBank/DDBJ whole genome shotgun (WGS) entry which is preliminary data.</text>
</comment>